<evidence type="ECO:0000256" key="1">
    <source>
        <dbReference type="SAM" id="SignalP"/>
    </source>
</evidence>
<feature type="chain" id="PRO_5039267815" description="PLL-like beta propeller domain-containing protein" evidence="1">
    <location>
        <begin position="25"/>
        <end position="245"/>
    </location>
</feature>
<sequence length="245" mass="27570">MRSRTRIGLWRIVAAVLLATGVQAGATATATAAAACASDNWNPWRVEADRELNEYGYTYEFRRSSNNELEWRDTTQSTFHGVGTDHVPMWGSPSAIRNRDGRVVVFITTDWYGSGHGAIYYKFETFPGSRDWSGWVSLGGVGNSNPEATQNHDGRIEVFVRGTDNLIYHRWQDLNYNWVPANGWASFGGAFADSLVRSESGRNRSDGKIVIKARSDNCYENSKWQYTPGGDWYPPTWWYQGGFVG</sequence>
<reference evidence="3 4" key="1">
    <citation type="submission" date="2019-10" db="EMBL/GenBank/DDBJ databases">
        <title>Whole genome shotgun sequence of Acrocarpospora macrocephala NBRC 16266.</title>
        <authorList>
            <person name="Ichikawa N."/>
            <person name="Kimura A."/>
            <person name="Kitahashi Y."/>
            <person name="Komaki H."/>
            <person name="Oguchi A."/>
        </authorList>
    </citation>
    <scope>NUCLEOTIDE SEQUENCE [LARGE SCALE GENOMIC DNA]</scope>
    <source>
        <strain evidence="3 4">NBRC 16266</strain>
    </source>
</reference>
<dbReference type="InterPro" id="IPR058502">
    <property type="entry name" value="PLL-like_beta-prop"/>
</dbReference>
<evidence type="ECO:0000313" key="4">
    <source>
        <dbReference type="Proteomes" id="UP000331127"/>
    </source>
</evidence>
<dbReference type="SUPFAM" id="SSF89372">
    <property type="entry name" value="Fucose-specific lectin"/>
    <property type="match status" value="1"/>
</dbReference>
<organism evidence="3 4">
    <name type="scientific">Acrocarpospora macrocephala</name>
    <dbReference type="NCBI Taxonomy" id="150177"/>
    <lineage>
        <taxon>Bacteria</taxon>
        <taxon>Bacillati</taxon>
        <taxon>Actinomycetota</taxon>
        <taxon>Actinomycetes</taxon>
        <taxon>Streptosporangiales</taxon>
        <taxon>Streptosporangiaceae</taxon>
        <taxon>Acrocarpospora</taxon>
    </lineage>
</organism>
<dbReference type="OrthoDB" id="7671932at2"/>
<gene>
    <name evidence="3" type="ORF">Amac_000920</name>
</gene>
<comment type="caution">
    <text evidence="3">The sequence shown here is derived from an EMBL/GenBank/DDBJ whole genome shotgun (WGS) entry which is preliminary data.</text>
</comment>
<dbReference type="RefSeq" id="WP_155352243.1">
    <property type="nucleotide sequence ID" value="NZ_BAAAHL010000022.1"/>
</dbReference>
<name>A0A5M3WBT0_9ACTN</name>
<accession>A0A5M3WBT0</accession>
<feature type="domain" description="PLL-like beta propeller" evidence="2">
    <location>
        <begin position="89"/>
        <end position="219"/>
    </location>
</feature>
<feature type="signal peptide" evidence="1">
    <location>
        <begin position="1"/>
        <end position="24"/>
    </location>
</feature>
<dbReference type="Proteomes" id="UP000331127">
    <property type="component" value="Unassembled WGS sequence"/>
</dbReference>
<evidence type="ECO:0000313" key="3">
    <source>
        <dbReference type="EMBL" id="GES06497.1"/>
    </source>
</evidence>
<dbReference type="Pfam" id="PF26607">
    <property type="entry name" value="DUF8189"/>
    <property type="match status" value="1"/>
</dbReference>
<protein>
    <recommendedName>
        <fullName evidence="2">PLL-like beta propeller domain-containing protein</fullName>
    </recommendedName>
</protein>
<proteinExistence type="predicted"/>
<evidence type="ECO:0000259" key="2">
    <source>
        <dbReference type="Pfam" id="PF26607"/>
    </source>
</evidence>
<dbReference type="EMBL" id="BLAE01000003">
    <property type="protein sequence ID" value="GES06497.1"/>
    <property type="molecule type" value="Genomic_DNA"/>
</dbReference>
<keyword evidence="4" id="KW-1185">Reference proteome</keyword>
<keyword evidence="1" id="KW-0732">Signal</keyword>
<dbReference type="AlphaFoldDB" id="A0A5M3WBT0"/>